<feature type="domain" description="OmpA-like" evidence="5">
    <location>
        <begin position="201"/>
        <end position="319"/>
    </location>
</feature>
<comment type="caution">
    <text evidence="6">The sequence shown here is derived from an EMBL/GenBank/DDBJ whole genome shotgun (WGS) entry which is preliminary data.</text>
</comment>
<keyword evidence="3" id="KW-0998">Cell outer membrane</keyword>
<name>A0A931F6G1_9FIRM</name>
<accession>A0A931F6G1</accession>
<evidence type="ECO:0000256" key="2">
    <source>
        <dbReference type="ARBA" id="ARBA00023136"/>
    </source>
</evidence>
<dbReference type="InterPro" id="IPR050330">
    <property type="entry name" value="Bact_OuterMem_StrucFunc"/>
</dbReference>
<reference evidence="6" key="1">
    <citation type="submission" date="2020-11" db="EMBL/GenBank/DDBJ databases">
        <title>Halonatronomonas betainensis gen. nov., sp. nov. a novel haloalkaliphilic representative of the family Halanaerobiacae capable of betaine degradation.</title>
        <authorList>
            <person name="Boltyanskaya Y."/>
            <person name="Kevbrin V."/>
            <person name="Detkova E."/>
            <person name="Grouzdev D.S."/>
            <person name="Koziaeva V."/>
            <person name="Zhilina T."/>
        </authorList>
    </citation>
    <scope>NUCLEOTIDE SEQUENCE</scope>
    <source>
        <strain evidence="6">Z-7014</strain>
    </source>
</reference>
<dbReference type="PANTHER" id="PTHR30329:SF21">
    <property type="entry name" value="LIPOPROTEIN YIAD-RELATED"/>
    <property type="match status" value="1"/>
</dbReference>
<dbReference type="InterPro" id="IPR006665">
    <property type="entry name" value="OmpA-like"/>
</dbReference>
<dbReference type="InterPro" id="IPR036737">
    <property type="entry name" value="OmpA-like_sf"/>
</dbReference>
<dbReference type="PRINTS" id="PR01021">
    <property type="entry name" value="OMPADOMAIN"/>
</dbReference>
<comment type="subcellular location">
    <subcellularLocation>
        <location evidence="1">Cell outer membrane</location>
    </subcellularLocation>
</comment>
<dbReference type="Proteomes" id="UP000621436">
    <property type="component" value="Unassembled WGS sequence"/>
</dbReference>
<dbReference type="GO" id="GO:0009279">
    <property type="term" value="C:cell outer membrane"/>
    <property type="evidence" value="ECO:0007669"/>
    <property type="project" value="UniProtKB-SubCell"/>
</dbReference>
<evidence type="ECO:0000313" key="7">
    <source>
        <dbReference type="Proteomes" id="UP000621436"/>
    </source>
</evidence>
<organism evidence="6 7">
    <name type="scientific">Halonatronomonas betaini</name>
    <dbReference type="NCBI Taxonomy" id="2778430"/>
    <lineage>
        <taxon>Bacteria</taxon>
        <taxon>Bacillati</taxon>
        <taxon>Bacillota</taxon>
        <taxon>Clostridia</taxon>
        <taxon>Halanaerobiales</taxon>
        <taxon>Halarsenatibacteraceae</taxon>
        <taxon>Halonatronomonas</taxon>
    </lineage>
</organism>
<dbReference type="Pfam" id="PF00691">
    <property type="entry name" value="OmpA"/>
    <property type="match status" value="1"/>
</dbReference>
<sequence length="319" mass="35644">MKFNRLMVVFLVVGLILTGVSMRVMAEDGPGIVPIYEGSDLIYTDNFGFEEMPVVLGEDTVNNVEGYIRRFWLKAPEGRSPYEIIRNYEAAVENIDGQVLFKTRDPQSIEIDDIDFSDYYETLRQDRGLATGVMSFGGFPGDLDEYLVSRVAVEQVENYLIVAAGKGHWAAQQADDTYFEIVIIELEGMEMDMVTMAQLQEGLLVDGRVAIYDIYFDTGQSRVKAESEEALATISEFLLENSGKRYLVVGHTDYVGSYDMNLNLSEARAEDVVARLINDYGISQDQLTAVGVGPAAPVMSNQTEDGRAMNRRVEIVELE</sequence>
<dbReference type="PROSITE" id="PS51123">
    <property type="entry name" value="OMPA_2"/>
    <property type="match status" value="1"/>
</dbReference>
<evidence type="ECO:0000256" key="4">
    <source>
        <dbReference type="PROSITE-ProRule" id="PRU00473"/>
    </source>
</evidence>
<gene>
    <name evidence="6" type="ORF">I0Q91_07345</name>
</gene>
<dbReference type="PANTHER" id="PTHR30329">
    <property type="entry name" value="STATOR ELEMENT OF FLAGELLAR MOTOR COMPLEX"/>
    <property type="match status" value="1"/>
</dbReference>
<keyword evidence="2 4" id="KW-0472">Membrane</keyword>
<protein>
    <submittedName>
        <fullName evidence="6">OmpA family protein</fullName>
    </submittedName>
</protein>
<proteinExistence type="predicted"/>
<dbReference type="RefSeq" id="WP_270453804.1">
    <property type="nucleotide sequence ID" value="NZ_JADPIE010000003.1"/>
</dbReference>
<evidence type="ECO:0000256" key="3">
    <source>
        <dbReference type="ARBA" id="ARBA00023237"/>
    </source>
</evidence>
<dbReference type="SUPFAM" id="SSF103088">
    <property type="entry name" value="OmpA-like"/>
    <property type="match status" value="1"/>
</dbReference>
<dbReference type="InterPro" id="IPR006664">
    <property type="entry name" value="OMP_bac"/>
</dbReference>
<evidence type="ECO:0000259" key="5">
    <source>
        <dbReference type="PROSITE" id="PS51123"/>
    </source>
</evidence>
<keyword evidence="7" id="KW-1185">Reference proteome</keyword>
<dbReference type="AlphaFoldDB" id="A0A931F6G1"/>
<dbReference type="EMBL" id="JADPIE010000003">
    <property type="protein sequence ID" value="MBF8436885.1"/>
    <property type="molecule type" value="Genomic_DNA"/>
</dbReference>
<evidence type="ECO:0000256" key="1">
    <source>
        <dbReference type="ARBA" id="ARBA00004442"/>
    </source>
</evidence>
<evidence type="ECO:0000313" key="6">
    <source>
        <dbReference type="EMBL" id="MBF8436885.1"/>
    </source>
</evidence>
<dbReference type="CDD" id="cd07185">
    <property type="entry name" value="OmpA_C-like"/>
    <property type="match status" value="1"/>
</dbReference>
<dbReference type="Gene3D" id="3.30.1330.60">
    <property type="entry name" value="OmpA-like domain"/>
    <property type="match status" value="1"/>
</dbReference>